<protein>
    <submittedName>
        <fullName evidence="7">Fe-S oxidoreductase</fullName>
        <ecNumber evidence="7">1.1.5.3</ecNumber>
    </submittedName>
</protein>
<dbReference type="InterPro" id="IPR017896">
    <property type="entry name" value="4Fe4S_Fe-S-bd"/>
</dbReference>
<dbReference type="GO" id="GO:0004368">
    <property type="term" value="F:glycerol-3-phosphate dehydrogenase (quinone) activity"/>
    <property type="evidence" value="ECO:0007669"/>
    <property type="project" value="UniProtKB-EC"/>
</dbReference>
<evidence type="ECO:0000256" key="4">
    <source>
        <dbReference type="ARBA" id="ARBA00023004"/>
    </source>
</evidence>
<dbReference type="PANTHER" id="PTHR32479">
    <property type="entry name" value="GLYCOLATE OXIDASE IRON-SULFUR SUBUNIT"/>
    <property type="match status" value="1"/>
</dbReference>
<evidence type="ECO:0000259" key="6">
    <source>
        <dbReference type="PROSITE" id="PS51379"/>
    </source>
</evidence>
<dbReference type="GO" id="GO:0051539">
    <property type="term" value="F:4 iron, 4 sulfur cluster binding"/>
    <property type="evidence" value="ECO:0007669"/>
    <property type="project" value="UniProtKB-KW"/>
</dbReference>
<dbReference type="InterPro" id="IPR004017">
    <property type="entry name" value="Cys_rich_dom"/>
</dbReference>
<name>A0A897N182_9EURY</name>
<dbReference type="NCBIfam" id="NF008369">
    <property type="entry name" value="PRK11168.1"/>
    <property type="match status" value="1"/>
</dbReference>
<dbReference type="RefSeq" id="WP_229114350.1">
    <property type="nucleotide sequence ID" value="NZ_CP064787.1"/>
</dbReference>
<evidence type="ECO:0000256" key="3">
    <source>
        <dbReference type="ARBA" id="ARBA00022737"/>
    </source>
</evidence>
<keyword evidence="1" id="KW-0004">4Fe-4S</keyword>
<dbReference type="Gene3D" id="1.10.1060.10">
    <property type="entry name" value="Alpha-helical ferredoxin"/>
    <property type="match status" value="1"/>
</dbReference>
<dbReference type="EMBL" id="CP064787">
    <property type="protein sequence ID" value="QSG04879.1"/>
    <property type="molecule type" value="Genomic_DNA"/>
</dbReference>
<evidence type="ECO:0000256" key="5">
    <source>
        <dbReference type="ARBA" id="ARBA00023014"/>
    </source>
</evidence>
<gene>
    <name evidence="7" type="primary">glpC</name>
    <name evidence="7" type="ORF">HSR121_0524</name>
</gene>
<dbReference type="EC" id="1.1.5.3" evidence="7"/>
<feature type="domain" description="4Fe-4S ferredoxin-type" evidence="6">
    <location>
        <begin position="67"/>
        <end position="100"/>
    </location>
</feature>
<dbReference type="PANTHER" id="PTHR32479:SF19">
    <property type="entry name" value="ANAEROBIC GLYCEROL-3-PHOSPHATE DEHYDROGENASE SUBUNIT C"/>
    <property type="match status" value="1"/>
</dbReference>
<dbReference type="GO" id="GO:0009331">
    <property type="term" value="C:glycerol-3-phosphate dehydrogenase (FAD) complex"/>
    <property type="evidence" value="ECO:0007669"/>
    <property type="project" value="InterPro"/>
</dbReference>
<dbReference type="PROSITE" id="PS51379">
    <property type="entry name" value="4FE4S_FER_2"/>
    <property type="match status" value="1"/>
</dbReference>
<organism evidence="7 8">
    <name type="scientific">Halapricum desulfuricans</name>
    <dbReference type="NCBI Taxonomy" id="2841257"/>
    <lineage>
        <taxon>Archaea</taxon>
        <taxon>Methanobacteriati</taxon>
        <taxon>Methanobacteriota</taxon>
        <taxon>Stenosarchaea group</taxon>
        <taxon>Halobacteria</taxon>
        <taxon>Halobacteriales</taxon>
        <taxon>Haloarculaceae</taxon>
        <taxon>Halapricum</taxon>
    </lineage>
</organism>
<dbReference type="GO" id="GO:0016020">
    <property type="term" value="C:membrane"/>
    <property type="evidence" value="ECO:0007669"/>
    <property type="project" value="InterPro"/>
</dbReference>
<evidence type="ECO:0000256" key="2">
    <source>
        <dbReference type="ARBA" id="ARBA00022723"/>
    </source>
</evidence>
<keyword evidence="3" id="KW-0677">Repeat</keyword>
<sequence>MSKQAESETFDPVDLFPDATEMDLRPGVDKCDKNGNCETVCPVAEVNEDFPGPKFQGPEQWRLTRKGDIEFDESVDKCLNCMRCDTACTNDVPLGQMHNVARANYVKNQKSHASREYLRNKMLANYGTLGKLGSMMPRISNTVFGLGATRWLNEKLLGFPSERSFPDFATQTFRGWWSDRGGDATSTERAREAREARGETGEDKKVAFFHGCYANYHQTEVAKSMVRLYESLGYEIAVPEQSCCGTPMFANGMLEDARGVAEGNVDTFGSLVEDGYDLIATCTSCSMALRKEYPELFDIDGIEDVASHMFDAVEYLRVNEDLEAELAGADVDFPAMTYHAPCHGEVMGVEGIVTELFADVDGVELEDTGDVCCGLAGTYGWKAEKYDDSMEIGAEMFEAFEEAPGEVALTECPMCSAQIEHGTGYEVKHPMELLETALVES</sequence>
<accession>A0A897N182</accession>
<keyword evidence="5" id="KW-0411">Iron-sulfur</keyword>
<keyword evidence="2" id="KW-0479">Metal-binding</keyword>
<dbReference type="NCBIfam" id="TIGR03379">
    <property type="entry name" value="glycerol3P_GlpC"/>
    <property type="match status" value="1"/>
</dbReference>
<dbReference type="SUPFAM" id="SSF46548">
    <property type="entry name" value="alpha-helical ferredoxin"/>
    <property type="match status" value="1"/>
</dbReference>
<dbReference type="GO" id="GO:0046872">
    <property type="term" value="F:metal ion binding"/>
    <property type="evidence" value="ECO:0007669"/>
    <property type="project" value="UniProtKB-KW"/>
</dbReference>
<evidence type="ECO:0000256" key="1">
    <source>
        <dbReference type="ARBA" id="ARBA00022485"/>
    </source>
</evidence>
<dbReference type="InterPro" id="IPR017753">
    <property type="entry name" value="G3P_DH_GlpC_su"/>
</dbReference>
<dbReference type="AlphaFoldDB" id="A0A897N182"/>
<dbReference type="InterPro" id="IPR009051">
    <property type="entry name" value="Helical_ferredxn"/>
</dbReference>
<dbReference type="GeneID" id="68854171"/>
<dbReference type="Pfam" id="PF13183">
    <property type="entry name" value="Fer4_8"/>
    <property type="match status" value="1"/>
</dbReference>
<reference evidence="7" key="1">
    <citation type="submission" date="2020-11" db="EMBL/GenBank/DDBJ databases">
        <title>Carbohydrate-dependent, anaerobic sulfur respiration: A novel catabolism in halophilic archaea.</title>
        <authorList>
            <person name="Sorokin D.Y."/>
            <person name="Messina E."/>
            <person name="Smedile F."/>
            <person name="La Cono V."/>
            <person name="Hallsworth J.E."/>
            <person name="Yakimov M.M."/>
        </authorList>
    </citation>
    <scope>NUCLEOTIDE SEQUENCE</scope>
    <source>
        <strain evidence="7">HSR12-1</strain>
    </source>
</reference>
<dbReference type="Proteomes" id="UP000663525">
    <property type="component" value="Chromosome"/>
</dbReference>
<dbReference type="Pfam" id="PF02754">
    <property type="entry name" value="CCG"/>
    <property type="match status" value="2"/>
</dbReference>
<proteinExistence type="predicted"/>
<evidence type="ECO:0000313" key="7">
    <source>
        <dbReference type="EMBL" id="QSG04879.1"/>
    </source>
</evidence>
<keyword evidence="7" id="KW-0560">Oxidoreductase</keyword>
<dbReference type="GO" id="GO:0009061">
    <property type="term" value="P:anaerobic respiration"/>
    <property type="evidence" value="ECO:0007669"/>
    <property type="project" value="InterPro"/>
</dbReference>
<keyword evidence="4" id="KW-0408">Iron</keyword>
<evidence type="ECO:0000313" key="8">
    <source>
        <dbReference type="Proteomes" id="UP000663525"/>
    </source>
</evidence>